<organism evidence="1 2">
    <name type="scientific">Rhynchospora breviuscula</name>
    <dbReference type="NCBI Taxonomy" id="2022672"/>
    <lineage>
        <taxon>Eukaryota</taxon>
        <taxon>Viridiplantae</taxon>
        <taxon>Streptophyta</taxon>
        <taxon>Embryophyta</taxon>
        <taxon>Tracheophyta</taxon>
        <taxon>Spermatophyta</taxon>
        <taxon>Magnoliopsida</taxon>
        <taxon>Liliopsida</taxon>
        <taxon>Poales</taxon>
        <taxon>Cyperaceae</taxon>
        <taxon>Cyperoideae</taxon>
        <taxon>Rhynchosporeae</taxon>
        <taxon>Rhynchospora</taxon>
    </lineage>
</organism>
<protein>
    <recommendedName>
        <fullName evidence="3">F-box domain-containing protein</fullName>
    </recommendedName>
</protein>
<name>A0A9Q0CGX7_9POAL</name>
<accession>A0A9Q0CGX7</accession>
<proteinExistence type="predicted"/>
<dbReference type="PANTHER" id="PTHR33110">
    <property type="entry name" value="F-BOX/KELCH-REPEAT PROTEIN-RELATED"/>
    <property type="match status" value="1"/>
</dbReference>
<keyword evidence="2" id="KW-1185">Reference proteome</keyword>
<evidence type="ECO:0000313" key="2">
    <source>
        <dbReference type="Proteomes" id="UP001151287"/>
    </source>
</evidence>
<dbReference type="EMBL" id="JAMQYH010000003">
    <property type="protein sequence ID" value="KAJ1693698.1"/>
    <property type="molecule type" value="Genomic_DNA"/>
</dbReference>
<evidence type="ECO:0008006" key="3">
    <source>
        <dbReference type="Google" id="ProtNLM"/>
    </source>
</evidence>
<sequence length="357" mass="41237">MEEGSASEFPDWAYLPQEIVHLISEKVKSIVDYVRFRAVCCSWRSASLPKPRHLPPQLPWLLIAYEPQSEDDKDKETRLFYDLWESKMHKLHPPEISHMNCYASYRGWVMFVSCNGDFFWGPTGPNCLITVFIAGWWGAVYCLVGDPCWTWVTDFPEISTPLVDITYYRGRFYLLYEGGMEIVEANKPEEKIICEFEPELGVDFKTKFLLEEKSGVYVVAALPAAHADDTKEGTEKSFKPKIRLYQFQEQTLKFKQLTDTSKTVVFKGASWLTVYPDDWDSLDGGSLYKVECSFKHQKFTMCYTIYVFKMDDGNYKPVVCNLGKELRMEGIAPVCDLNKELRMDGAAPAMWFQPSFV</sequence>
<evidence type="ECO:0000313" key="1">
    <source>
        <dbReference type="EMBL" id="KAJ1693698.1"/>
    </source>
</evidence>
<dbReference type="OrthoDB" id="694831at2759"/>
<dbReference type="Gene3D" id="1.20.1280.50">
    <property type="match status" value="1"/>
</dbReference>
<dbReference type="Proteomes" id="UP001151287">
    <property type="component" value="Unassembled WGS sequence"/>
</dbReference>
<dbReference type="AlphaFoldDB" id="A0A9Q0CGX7"/>
<comment type="caution">
    <text evidence="1">The sequence shown here is derived from an EMBL/GenBank/DDBJ whole genome shotgun (WGS) entry which is preliminary data.</text>
</comment>
<gene>
    <name evidence="1" type="ORF">LUZ63_010396</name>
</gene>
<reference evidence="1" key="1">
    <citation type="journal article" date="2022" name="Cell">
        <title>Repeat-based holocentromeres influence genome architecture and karyotype evolution.</title>
        <authorList>
            <person name="Hofstatter P.G."/>
            <person name="Thangavel G."/>
            <person name="Lux T."/>
            <person name="Neumann P."/>
            <person name="Vondrak T."/>
            <person name="Novak P."/>
            <person name="Zhang M."/>
            <person name="Costa L."/>
            <person name="Castellani M."/>
            <person name="Scott A."/>
            <person name="Toegelov H."/>
            <person name="Fuchs J."/>
            <person name="Mata-Sucre Y."/>
            <person name="Dias Y."/>
            <person name="Vanzela A.L.L."/>
            <person name="Huettel B."/>
            <person name="Almeida C.C.S."/>
            <person name="Simkova H."/>
            <person name="Souza G."/>
            <person name="Pedrosa-Harand A."/>
            <person name="Macas J."/>
            <person name="Mayer K.F.X."/>
            <person name="Houben A."/>
            <person name="Marques A."/>
        </authorList>
    </citation>
    <scope>NUCLEOTIDE SEQUENCE</scope>
    <source>
        <strain evidence="1">RhyBre1mFocal</strain>
    </source>
</reference>